<sequence>MPGNDKYRTLYRTLNEEEAEYVQIISSARGCRVTAGKLYALHRNHNHPQLFEQGEMYVVDDDGKDNYAVLMLCATIMFK</sequence>
<name>A0A1G8I5B2_9BACL</name>
<dbReference type="Proteomes" id="UP000199050">
    <property type="component" value="Unassembled WGS sequence"/>
</dbReference>
<organism evidence="1 2">
    <name type="scientific">Paenibacillus typhae</name>
    <dbReference type="NCBI Taxonomy" id="1174501"/>
    <lineage>
        <taxon>Bacteria</taxon>
        <taxon>Bacillati</taxon>
        <taxon>Bacillota</taxon>
        <taxon>Bacilli</taxon>
        <taxon>Bacillales</taxon>
        <taxon>Paenibacillaceae</taxon>
        <taxon>Paenibacillus</taxon>
    </lineage>
</organism>
<protein>
    <submittedName>
        <fullName evidence="1">Uncharacterized protein</fullName>
    </submittedName>
</protein>
<dbReference type="RefSeq" id="WP_090712400.1">
    <property type="nucleotide sequence ID" value="NZ_FNDX01000003.1"/>
</dbReference>
<evidence type="ECO:0000313" key="2">
    <source>
        <dbReference type="Proteomes" id="UP000199050"/>
    </source>
</evidence>
<reference evidence="2" key="1">
    <citation type="submission" date="2016-10" db="EMBL/GenBank/DDBJ databases">
        <authorList>
            <person name="Varghese N."/>
            <person name="Submissions S."/>
        </authorList>
    </citation>
    <scope>NUCLEOTIDE SEQUENCE [LARGE SCALE GENOMIC DNA]</scope>
    <source>
        <strain evidence="2">CGMCC 1.11012</strain>
    </source>
</reference>
<dbReference type="EMBL" id="FNDX01000003">
    <property type="protein sequence ID" value="SDI13931.1"/>
    <property type="molecule type" value="Genomic_DNA"/>
</dbReference>
<accession>A0A1G8I5B2</accession>
<evidence type="ECO:0000313" key="1">
    <source>
        <dbReference type="EMBL" id="SDI13931.1"/>
    </source>
</evidence>
<keyword evidence="2" id="KW-1185">Reference proteome</keyword>
<dbReference type="STRING" id="1174501.SAMN05216192_103121"/>
<dbReference type="AlphaFoldDB" id="A0A1G8I5B2"/>
<dbReference type="OrthoDB" id="2647894at2"/>
<gene>
    <name evidence="1" type="ORF">SAMN05216192_103121</name>
</gene>
<proteinExistence type="predicted"/>